<dbReference type="Proteomes" id="UP000019486">
    <property type="component" value="Unassembled WGS sequence"/>
</dbReference>
<evidence type="ECO:0000256" key="1">
    <source>
        <dbReference type="SAM" id="SignalP"/>
    </source>
</evidence>
<name>W9GYV1_9PROT</name>
<comment type="caution">
    <text evidence="2">The sequence shown here is derived from an EMBL/GenBank/DDBJ whole genome shotgun (WGS) entry which is preliminary data.</text>
</comment>
<protein>
    <submittedName>
        <fullName evidence="2">Uncharacterized protein</fullName>
    </submittedName>
</protein>
<dbReference type="EMBL" id="AVFL01000025">
    <property type="protein sequence ID" value="EWY37612.1"/>
    <property type="molecule type" value="Genomic_DNA"/>
</dbReference>
<organism evidence="2 3">
    <name type="scientific">Skermanella stibiiresistens SB22</name>
    <dbReference type="NCBI Taxonomy" id="1385369"/>
    <lineage>
        <taxon>Bacteria</taxon>
        <taxon>Pseudomonadati</taxon>
        <taxon>Pseudomonadota</taxon>
        <taxon>Alphaproteobacteria</taxon>
        <taxon>Rhodospirillales</taxon>
        <taxon>Azospirillaceae</taxon>
        <taxon>Skermanella</taxon>
    </lineage>
</organism>
<keyword evidence="3" id="KW-1185">Reference proteome</keyword>
<proteinExistence type="predicted"/>
<feature type="chain" id="PRO_5004920724" evidence="1">
    <location>
        <begin position="32"/>
        <end position="123"/>
    </location>
</feature>
<dbReference type="AlphaFoldDB" id="W9GYV1"/>
<sequence>MWINCKVTPMGIRLLFASASLLLLSALPASADWDRHRDRHDGWPGRQHQSFSNPNGLKRACDFGDRRACVRLGEIIGSNREAQRRRDWRGNGRHYGFGRRDWQSPTRFNRPPPPSVWWRFDVR</sequence>
<evidence type="ECO:0000313" key="3">
    <source>
        <dbReference type="Proteomes" id="UP000019486"/>
    </source>
</evidence>
<gene>
    <name evidence="2" type="ORF">N825_17225</name>
</gene>
<accession>W9GYV1</accession>
<evidence type="ECO:0000313" key="2">
    <source>
        <dbReference type="EMBL" id="EWY37612.1"/>
    </source>
</evidence>
<keyword evidence="1" id="KW-0732">Signal</keyword>
<dbReference type="STRING" id="1385369.N825_17225"/>
<reference evidence="2 3" key="1">
    <citation type="submission" date="2013-08" db="EMBL/GenBank/DDBJ databases">
        <title>The genome sequence of Skermanella stibiiresistens.</title>
        <authorList>
            <person name="Zhu W."/>
            <person name="Wang G."/>
        </authorList>
    </citation>
    <scope>NUCLEOTIDE SEQUENCE [LARGE SCALE GENOMIC DNA]</scope>
    <source>
        <strain evidence="2 3">SB22</strain>
    </source>
</reference>
<feature type="signal peptide" evidence="1">
    <location>
        <begin position="1"/>
        <end position="31"/>
    </location>
</feature>